<dbReference type="GO" id="GO:0020037">
    <property type="term" value="F:heme binding"/>
    <property type="evidence" value="ECO:0007669"/>
    <property type="project" value="InterPro"/>
</dbReference>
<dbReference type="Pfam" id="PF00067">
    <property type="entry name" value="p450"/>
    <property type="match status" value="1"/>
</dbReference>
<keyword evidence="7" id="KW-0560">Oxidoreductase</keyword>
<dbReference type="Proteomes" id="UP000237347">
    <property type="component" value="Unassembled WGS sequence"/>
</dbReference>
<evidence type="ECO:0000256" key="8">
    <source>
        <dbReference type="ARBA" id="ARBA00023004"/>
    </source>
</evidence>
<evidence type="ECO:0000256" key="6">
    <source>
        <dbReference type="ARBA" id="ARBA00022989"/>
    </source>
</evidence>
<proteinExistence type="inferred from homology"/>
<dbReference type="InterPro" id="IPR001128">
    <property type="entry name" value="Cyt_P450"/>
</dbReference>
<gene>
    <name evidence="12" type="primary">C7A29_13</name>
    <name evidence="12" type="ORF">CFP56_007156</name>
</gene>
<dbReference type="PRINTS" id="PR00385">
    <property type="entry name" value="P450"/>
</dbReference>
<evidence type="ECO:0000313" key="12">
    <source>
        <dbReference type="EMBL" id="KAK7847062.1"/>
    </source>
</evidence>
<keyword evidence="4 11" id="KW-0812">Transmembrane</keyword>
<keyword evidence="9" id="KW-0503">Monooxygenase</keyword>
<evidence type="ECO:0000256" key="7">
    <source>
        <dbReference type="ARBA" id="ARBA00023002"/>
    </source>
</evidence>
<comment type="subcellular location">
    <subcellularLocation>
        <location evidence="1">Membrane</location>
        <topology evidence="1">Single-pass membrane protein</topology>
    </subcellularLocation>
</comment>
<keyword evidence="5" id="KW-0479">Metal-binding</keyword>
<sequence length="440" mass="50644">METSLDKVATSVLFVIMTTLSCMILNWVWLRPKYLERCLRKQGLVGNSYRLFFGDTKDSSMMIKLACSKHIELSDDIVPRVLPFEHHTVKRYGDFQRPQPNPLVRLLAMGVINYEGEKWAKHRKIINPAFHIEKLKLMLPAFYQSCIDMISQWERLISEDGSCELDVWPYLENMSSDVISRTAFGSSYEEGRRIFQLQKELAQLVVKVEESVYFPGLRFLPTKTHRRMKEIEREVQDLLMGIINKREKASKGKNDDLLGILMESNSREIKEFGNKKSAGMSIKDVIEECKLFYLAGEETTSVLLVWTMVLLSKYPNWQARAREEVLQVFGKNKPDFDGLNRLKIVTMILNEALRLYPPAALLLRIVHKETKLGNLIIPAGVEIALPTLLVHHDYELWGENAKQFNPERFSEGISKATKGQVSFFPLVGVRGYVLVKTLLL</sequence>
<evidence type="ECO:0000256" key="1">
    <source>
        <dbReference type="ARBA" id="ARBA00004167"/>
    </source>
</evidence>
<keyword evidence="8" id="KW-0408">Iron</keyword>
<evidence type="ECO:0000256" key="9">
    <source>
        <dbReference type="ARBA" id="ARBA00023033"/>
    </source>
</evidence>
<name>A0AAW0L7J3_QUESU</name>
<dbReference type="SUPFAM" id="SSF48264">
    <property type="entry name" value="Cytochrome P450"/>
    <property type="match status" value="1"/>
</dbReference>
<keyword evidence="3" id="KW-0349">Heme</keyword>
<dbReference type="AlphaFoldDB" id="A0AAW0L7J3"/>
<evidence type="ECO:0000256" key="10">
    <source>
        <dbReference type="ARBA" id="ARBA00023136"/>
    </source>
</evidence>
<protein>
    <submittedName>
        <fullName evidence="12">Cytochrome p450 cyp72a219</fullName>
    </submittedName>
</protein>
<comment type="caution">
    <text evidence="12">The sequence shown here is derived from an EMBL/GenBank/DDBJ whole genome shotgun (WGS) entry which is preliminary data.</text>
</comment>
<keyword evidence="10 11" id="KW-0472">Membrane</keyword>
<feature type="transmembrane region" description="Helical" evidence="11">
    <location>
        <begin position="12"/>
        <end position="30"/>
    </location>
</feature>
<evidence type="ECO:0000256" key="3">
    <source>
        <dbReference type="ARBA" id="ARBA00022617"/>
    </source>
</evidence>
<comment type="similarity">
    <text evidence="2">Belongs to the cytochrome P450 family.</text>
</comment>
<keyword evidence="6 11" id="KW-1133">Transmembrane helix</keyword>
<dbReference type="GO" id="GO:0016705">
    <property type="term" value="F:oxidoreductase activity, acting on paired donors, with incorporation or reduction of molecular oxygen"/>
    <property type="evidence" value="ECO:0007669"/>
    <property type="project" value="InterPro"/>
</dbReference>
<dbReference type="PRINTS" id="PR00463">
    <property type="entry name" value="EP450I"/>
</dbReference>
<dbReference type="InterPro" id="IPR002401">
    <property type="entry name" value="Cyt_P450_E_grp-I"/>
</dbReference>
<reference evidence="12 13" key="1">
    <citation type="journal article" date="2018" name="Sci. Data">
        <title>The draft genome sequence of cork oak.</title>
        <authorList>
            <person name="Ramos A.M."/>
            <person name="Usie A."/>
            <person name="Barbosa P."/>
            <person name="Barros P.M."/>
            <person name="Capote T."/>
            <person name="Chaves I."/>
            <person name="Simoes F."/>
            <person name="Abreu I."/>
            <person name="Carrasquinho I."/>
            <person name="Faro C."/>
            <person name="Guimaraes J.B."/>
            <person name="Mendonca D."/>
            <person name="Nobrega F."/>
            <person name="Rodrigues L."/>
            <person name="Saibo N.J.M."/>
            <person name="Varela M.C."/>
            <person name="Egas C."/>
            <person name="Matos J."/>
            <person name="Miguel C.M."/>
            <person name="Oliveira M.M."/>
            <person name="Ricardo C.P."/>
            <person name="Goncalves S."/>
        </authorList>
    </citation>
    <scope>NUCLEOTIDE SEQUENCE [LARGE SCALE GENOMIC DNA]</scope>
    <source>
        <strain evidence="13">cv. HL8</strain>
    </source>
</reference>
<evidence type="ECO:0000256" key="2">
    <source>
        <dbReference type="ARBA" id="ARBA00010617"/>
    </source>
</evidence>
<dbReference type="PANTHER" id="PTHR24282">
    <property type="entry name" value="CYTOCHROME P450 FAMILY MEMBER"/>
    <property type="match status" value="1"/>
</dbReference>
<dbReference type="PROSITE" id="PS51257">
    <property type="entry name" value="PROKAR_LIPOPROTEIN"/>
    <property type="match status" value="1"/>
</dbReference>
<dbReference type="GO" id="GO:0004497">
    <property type="term" value="F:monooxygenase activity"/>
    <property type="evidence" value="ECO:0007669"/>
    <property type="project" value="UniProtKB-KW"/>
</dbReference>
<dbReference type="InterPro" id="IPR050665">
    <property type="entry name" value="Cytochrome_P450_Monooxygen"/>
</dbReference>
<organism evidence="12 13">
    <name type="scientific">Quercus suber</name>
    <name type="common">Cork oak</name>
    <dbReference type="NCBI Taxonomy" id="58331"/>
    <lineage>
        <taxon>Eukaryota</taxon>
        <taxon>Viridiplantae</taxon>
        <taxon>Streptophyta</taxon>
        <taxon>Embryophyta</taxon>
        <taxon>Tracheophyta</taxon>
        <taxon>Spermatophyta</taxon>
        <taxon>Magnoliopsida</taxon>
        <taxon>eudicotyledons</taxon>
        <taxon>Gunneridae</taxon>
        <taxon>Pentapetalae</taxon>
        <taxon>rosids</taxon>
        <taxon>fabids</taxon>
        <taxon>Fagales</taxon>
        <taxon>Fagaceae</taxon>
        <taxon>Quercus</taxon>
    </lineage>
</organism>
<evidence type="ECO:0000256" key="4">
    <source>
        <dbReference type="ARBA" id="ARBA00022692"/>
    </source>
</evidence>
<keyword evidence="13" id="KW-1185">Reference proteome</keyword>
<dbReference type="InterPro" id="IPR036396">
    <property type="entry name" value="Cyt_P450_sf"/>
</dbReference>
<dbReference type="PANTHER" id="PTHR24282:SF255">
    <property type="entry name" value="CYTOCHROME P450 72A11-RELATED"/>
    <property type="match status" value="1"/>
</dbReference>
<evidence type="ECO:0000256" key="5">
    <source>
        <dbReference type="ARBA" id="ARBA00022723"/>
    </source>
</evidence>
<evidence type="ECO:0000313" key="13">
    <source>
        <dbReference type="Proteomes" id="UP000237347"/>
    </source>
</evidence>
<evidence type="ECO:0000256" key="11">
    <source>
        <dbReference type="SAM" id="Phobius"/>
    </source>
</evidence>
<dbReference type="GO" id="GO:0016020">
    <property type="term" value="C:membrane"/>
    <property type="evidence" value="ECO:0007669"/>
    <property type="project" value="UniProtKB-SubCell"/>
</dbReference>
<dbReference type="EMBL" id="PKMF04000147">
    <property type="protein sequence ID" value="KAK7847062.1"/>
    <property type="molecule type" value="Genomic_DNA"/>
</dbReference>
<accession>A0AAW0L7J3</accession>
<dbReference type="GO" id="GO:0005506">
    <property type="term" value="F:iron ion binding"/>
    <property type="evidence" value="ECO:0007669"/>
    <property type="project" value="InterPro"/>
</dbReference>
<dbReference type="Gene3D" id="1.10.630.10">
    <property type="entry name" value="Cytochrome P450"/>
    <property type="match status" value="1"/>
</dbReference>